<feature type="domain" description="Fido" evidence="1">
    <location>
        <begin position="7"/>
        <end position="123"/>
    </location>
</feature>
<dbReference type="Proteomes" id="UP000184550">
    <property type="component" value="Unassembled WGS sequence"/>
</dbReference>
<dbReference type="Pfam" id="PF02661">
    <property type="entry name" value="Fic"/>
    <property type="match status" value="1"/>
</dbReference>
<gene>
    <name evidence="2" type="ORF">PL8927_550142</name>
</gene>
<dbReference type="PANTHER" id="PTHR39426">
    <property type="entry name" value="HOMOLOGY TO DEATH-ON-CURING PROTEIN OF PHAGE P1"/>
    <property type="match status" value="1"/>
</dbReference>
<dbReference type="InterPro" id="IPR053737">
    <property type="entry name" value="Type_II_TA_Toxin"/>
</dbReference>
<proteinExistence type="predicted"/>
<dbReference type="InterPro" id="IPR003812">
    <property type="entry name" value="Fido"/>
</dbReference>
<organism evidence="2 3">
    <name type="scientific">Planktothrix serta PCC 8927</name>
    <dbReference type="NCBI Taxonomy" id="671068"/>
    <lineage>
        <taxon>Bacteria</taxon>
        <taxon>Bacillati</taxon>
        <taxon>Cyanobacteriota</taxon>
        <taxon>Cyanophyceae</taxon>
        <taxon>Oscillatoriophycideae</taxon>
        <taxon>Oscillatoriales</taxon>
        <taxon>Microcoleaceae</taxon>
        <taxon>Planktothrix</taxon>
    </lineage>
</organism>
<comment type="caution">
    <text evidence="2">The sequence shown here is derived from an EMBL/GenBank/DDBJ whole genome shotgun (WGS) entry which is preliminary data.</text>
</comment>
<dbReference type="InterPro" id="IPR036597">
    <property type="entry name" value="Fido-like_dom_sf"/>
</dbReference>
<dbReference type="NCBIfam" id="TIGR01550">
    <property type="entry name" value="DOC_P1"/>
    <property type="match status" value="1"/>
</dbReference>
<dbReference type="EMBL" id="CZCU02000130">
    <property type="protein sequence ID" value="VXD16916.1"/>
    <property type="molecule type" value="Genomic_DNA"/>
</dbReference>
<accession>A0A7Z9E0P6</accession>
<name>A0A7Z9E0P6_9CYAN</name>
<dbReference type="PANTHER" id="PTHR39426:SF1">
    <property type="entry name" value="HOMOLOGY TO DEATH-ON-CURING PROTEIN OF PHAGE P1"/>
    <property type="match status" value="1"/>
</dbReference>
<keyword evidence="3" id="KW-1185">Reference proteome</keyword>
<protein>
    <submittedName>
        <fullName evidence="2">Death-on-curing family protein</fullName>
    </submittedName>
</protein>
<evidence type="ECO:0000313" key="3">
    <source>
        <dbReference type="Proteomes" id="UP000184550"/>
    </source>
</evidence>
<evidence type="ECO:0000259" key="1">
    <source>
        <dbReference type="PROSITE" id="PS51459"/>
    </source>
</evidence>
<dbReference type="RefSeq" id="WP_083620772.1">
    <property type="nucleotide sequence ID" value="NZ_LR734865.1"/>
</dbReference>
<dbReference type="OrthoDB" id="9802752at2"/>
<dbReference type="AlphaFoldDB" id="A0A7Z9E0P6"/>
<dbReference type="Gene3D" id="1.20.120.1870">
    <property type="entry name" value="Fic/DOC protein, Fido domain"/>
    <property type="match status" value="1"/>
</dbReference>
<evidence type="ECO:0000313" key="2">
    <source>
        <dbReference type="EMBL" id="VXD16916.1"/>
    </source>
</evidence>
<dbReference type="PIRSF" id="PIRSF018297">
    <property type="entry name" value="Doc"/>
    <property type="match status" value="1"/>
</dbReference>
<dbReference type="SUPFAM" id="SSF140931">
    <property type="entry name" value="Fic-like"/>
    <property type="match status" value="1"/>
</dbReference>
<sequence length="133" mass="15147">MNEPFWIFEDIVQVIHQDQIQQHGGSLGLRDENLLSASLARPRHLFAYGQPDLFDLAAAYGYGLAKNHPFIDGNKRTAFMAMYVFLGLNSYLLEVPEIEVVQMMEQLATDQETQESLAQWLRKNSVNSSLENT</sequence>
<dbReference type="GO" id="GO:0016301">
    <property type="term" value="F:kinase activity"/>
    <property type="evidence" value="ECO:0007669"/>
    <property type="project" value="InterPro"/>
</dbReference>
<dbReference type="InterPro" id="IPR006440">
    <property type="entry name" value="Doc"/>
</dbReference>
<dbReference type="PROSITE" id="PS51459">
    <property type="entry name" value="FIDO"/>
    <property type="match status" value="1"/>
</dbReference>
<reference evidence="2" key="1">
    <citation type="submission" date="2019-10" db="EMBL/GenBank/DDBJ databases">
        <authorList>
            <consortium name="Genoscope - CEA"/>
            <person name="William W."/>
        </authorList>
    </citation>
    <scope>NUCLEOTIDE SEQUENCE [LARGE SCALE GENOMIC DNA]</scope>
    <source>
        <strain evidence="2">BBR_PRJEB10992</strain>
    </source>
</reference>